<feature type="region of interest" description="Disordered" evidence="1">
    <location>
        <begin position="78"/>
        <end position="119"/>
    </location>
</feature>
<evidence type="ECO:0000259" key="3">
    <source>
        <dbReference type="PROSITE" id="PS50222"/>
    </source>
</evidence>
<comment type="caution">
    <text evidence="4">The sequence shown here is derived from an EMBL/GenBank/DDBJ whole genome shotgun (WGS) entry which is preliminary data.</text>
</comment>
<feature type="signal peptide" evidence="2">
    <location>
        <begin position="1"/>
        <end position="20"/>
    </location>
</feature>
<dbReference type="PROSITE" id="PS00018">
    <property type="entry name" value="EF_HAND_1"/>
    <property type="match status" value="1"/>
</dbReference>
<dbReference type="InterPro" id="IPR011992">
    <property type="entry name" value="EF-hand-dom_pair"/>
</dbReference>
<gene>
    <name evidence="4" type="ORF">IC608_14220</name>
</gene>
<dbReference type="Gene3D" id="1.10.238.10">
    <property type="entry name" value="EF-hand"/>
    <property type="match status" value="1"/>
</dbReference>
<evidence type="ECO:0000256" key="2">
    <source>
        <dbReference type="SAM" id="SignalP"/>
    </source>
</evidence>
<dbReference type="PROSITE" id="PS50222">
    <property type="entry name" value="EF_HAND_2"/>
    <property type="match status" value="1"/>
</dbReference>
<name>A0A927FV99_9HYPH</name>
<keyword evidence="5" id="KW-1185">Reference proteome</keyword>
<keyword evidence="2" id="KW-0732">Signal</keyword>
<evidence type="ECO:0000256" key="1">
    <source>
        <dbReference type="SAM" id="MobiDB-lite"/>
    </source>
</evidence>
<accession>A0A927FV99</accession>
<sequence>MKKLILSSVVLLGLSGAAVAQTPMAFADVDTDGNGTISFTELQAVWPTLTQEEFDAADTSGTGELTIEQIATLQAGAGASATAPAPGGAGDIMGNTTGTPADLPTPAPTETLDSLSGGN</sequence>
<dbReference type="CDD" id="cd00051">
    <property type="entry name" value="EFh"/>
    <property type="match status" value="1"/>
</dbReference>
<evidence type="ECO:0000313" key="4">
    <source>
        <dbReference type="EMBL" id="MBD8066626.1"/>
    </source>
</evidence>
<proteinExistence type="predicted"/>
<dbReference type="GO" id="GO:0005509">
    <property type="term" value="F:calcium ion binding"/>
    <property type="evidence" value="ECO:0007669"/>
    <property type="project" value="InterPro"/>
</dbReference>
<evidence type="ECO:0000313" key="5">
    <source>
        <dbReference type="Proteomes" id="UP000654108"/>
    </source>
</evidence>
<protein>
    <submittedName>
        <fullName evidence="4">EF-hand domain-containing protein</fullName>
    </submittedName>
</protein>
<dbReference type="AlphaFoldDB" id="A0A927FV99"/>
<dbReference type="InterPro" id="IPR002048">
    <property type="entry name" value="EF_hand_dom"/>
</dbReference>
<organism evidence="4 5">
    <name type="scientific">Devosia oryzisoli</name>
    <dbReference type="NCBI Taxonomy" id="2774138"/>
    <lineage>
        <taxon>Bacteria</taxon>
        <taxon>Pseudomonadati</taxon>
        <taxon>Pseudomonadota</taxon>
        <taxon>Alphaproteobacteria</taxon>
        <taxon>Hyphomicrobiales</taxon>
        <taxon>Devosiaceae</taxon>
        <taxon>Devosia</taxon>
    </lineage>
</organism>
<dbReference type="SUPFAM" id="SSF47473">
    <property type="entry name" value="EF-hand"/>
    <property type="match status" value="1"/>
</dbReference>
<dbReference type="Proteomes" id="UP000654108">
    <property type="component" value="Unassembled WGS sequence"/>
</dbReference>
<feature type="chain" id="PRO_5037341501" evidence="2">
    <location>
        <begin position="21"/>
        <end position="119"/>
    </location>
</feature>
<dbReference type="InterPro" id="IPR018247">
    <property type="entry name" value="EF_Hand_1_Ca_BS"/>
</dbReference>
<reference evidence="4" key="1">
    <citation type="submission" date="2020-09" db="EMBL/GenBank/DDBJ databases">
        <title>Genome seq and assembly of Devosia sp.</title>
        <authorList>
            <person name="Chhetri G."/>
        </authorList>
    </citation>
    <scope>NUCLEOTIDE SEQUENCE</scope>
    <source>
        <strain evidence="4">PTR5</strain>
    </source>
</reference>
<dbReference type="Pfam" id="PF00036">
    <property type="entry name" value="EF-hand_1"/>
    <property type="match status" value="1"/>
</dbReference>
<dbReference type="RefSeq" id="WP_191776784.1">
    <property type="nucleotide sequence ID" value="NZ_JACYFU010000003.1"/>
</dbReference>
<feature type="domain" description="EF-hand" evidence="3">
    <location>
        <begin position="25"/>
        <end position="52"/>
    </location>
</feature>
<dbReference type="EMBL" id="JACYFU010000003">
    <property type="protein sequence ID" value="MBD8066626.1"/>
    <property type="molecule type" value="Genomic_DNA"/>
</dbReference>